<keyword evidence="2" id="KW-1185">Reference proteome</keyword>
<dbReference type="InterPro" id="IPR012440">
    <property type="entry name" value="DUF1641"/>
</dbReference>
<protein>
    <submittedName>
        <fullName evidence="1">DUF1641 domain-containing protein</fullName>
    </submittedName>
</protein>
<comment type="caution">
    <text evidence="1">The sequence shown here is derived from an EMBL/GenBank/DDBJ whole genome shotgun (WGS) entry which is preliminary data.</text>
</comment>
<dbReference type="Pfam" id="PF07849">
    <property type="entry name" value="DUF1641"/>
    <property type="match status" value="1"/>
</dbReference>
<gene>
    <name evidence="1" type="ORF">D0469_14230</name>
</gene>
<sequence>MNMARAIRQISKQTPNVEEEQAQAAADLMRQLTENKDAVIAGIQVMKGLNDMGIFDALRGMLDNRTEVGAIAMQQLNQPATHNVIKAGMFGIQFLSTLQLGQLETVMNGVGLGMKRLSKTGQDGEKQSIWKMRRRLRSPEIRAAMTAMVDFMEGMGEAFLHNKKHDE</sequence>
<dbReference type="EMBL" id="QVTE01000040">
    <property type="protein sequence ID" value="RFU67697.1"/>
    <property type="molecule type" value="Genomic_DNA"/>
</dbReference>
<reference evidence="1 2" key="1">
    <citation type="submission" date="2018-08" db="EMBL/GenBank/DDBJ databases">
        <title>Bacillus chawlae sp. nov., Bacillus glennii sp. nov., and Bacillus saganii sp. nov. Isolated from the Vehicle Assembly Building at Kennedy Space Center where the Viking Spacecraft were Assembled.</title>
        <authorList>
            <person name="Seuylemezian A."/>
            <person name="Vaishampayan P."/>
        </authorList>
    </citation>
    <scope>NUCLEOTIDE SEQUENCE [LARGE SCALE GENOMIC DNA]</scope>
    <source>
        <strain evidence="1 2">V47-23a</strain>
    </source>
</reference>
<name>A0A372LLF4_9BACI</name>
<accession>A0A372LLF4</accession>
<dbReference type="AlphaFoldDB" id="A0A372LLF4"/>
<dbReference type="Proteomes" id="UP000264541">
    <property type="component" value="Unassembled WGS sequence"/>
</dbReference>
<evidence type="ECO:0000313" key="2">
    <source>
        <dbReference type="Proteomes" id="UP000264541"/>
    </source>
</evidence>
<evidence type="ECO:0000313" key="1">
    <source>
        <dbReference type="EMBL" id="RFU67697.1"/>
    </source>
</evidence>
<dbReference type="PANTHER" id="PTHR38433">
    <property type="match status" value="1"/>
</dbReference>
<dbReference type="PANTHER" id="PTHR38433:SF1">
    <property type="entry name" value="DUF1641 DOMAIN-CONTAINING PROTEIN"/>
    <property type="match status" value="1"/>
</dbReference>
<organism evidence="1 2">
    <name type="scientific">Peribacillus saganii</name>
    <dbReference type="NCBI Taxonomy" id="2303992"/>
    <lineage>
        <taxon>Bacteria</taxon>
        <taxon>Bacillati</taxon>
        <taxon>Bacillota</taxon>
        <taxon>Bacilli</taxon>
        <taxon>Bacillales</taxon>
        <taxon>Bacillaceae</taxon>
        <taxon>Peribacillus</taxon>
    </lineage>
</organism>
<proteinExistence type="predicted"/>